<dbReference type="InterPro" id="IPR052162">
    <property type="entry name" value="Sensor_kinase/Photoreceptor"/>
</dbReference>
<dbReference type="Gene3D" id="6.10.340.10">
    <property type="match status" value="1"/>
</dbReference>
<keyword evidence="12" id="KW-0472">Membrane</keyword>
<proteinExistence type="predicted"/>
<evidence type="ECO:0000256" key="3">
    <source>
        <dbReference type="ARBA" id="ARBA00012438"/>
    </source>
</evidence>
<evidence type="ECO:0000256" key="11">
    <source>
        <dbReference type="SAM" id="MobiDB-lite"/>
    </source>
</evidence>
<dbReference type="InterPro" id="IPR036097">
    <property type="entry name" value="HisK_dim/P_sf"/>
</dbReference>
<evidence type="ECO:0000259" key="13">
    <source>
        <dbReference type="PROSITE" id="PS50109"/>
    </source>
</evidence>
<dbReference type="EMBL" id="PDJG01000001">
    <property type="protein sequence ID" value="PFG33479.1"/>
    <property type="molecule type" value="Genomic_DNA"/>
</dbReference>
<keyword evidence="9" id="KW-0902">Two-component regulatory system</keyword>
<evidence type="ECO:0000256" key="10">
    <source>
        <dbReference type="SAM" id="Coils"/>
    </source>
</evidence>
<dbReference type="Pfam" id="PF00512">
    <property type="entry name" value="HisKA"/>
    <property type="match status" value="1"/>
</dbReference>
<evidence type="ECO:0000313" key="16">
    <source>
        <dbReference type="Proteomes" id="UP000225548"/>
    </source>
</evidence>
<feature type="compositionally biased region" description="Polar residues" evidence="11">
    <location>
        <begin position="550"/>
        <end position="560"/>
    </location>
</feature>
<evidence type="ECO:0000256" key="12">
    <source>
        <dbReference type="SAM" id="Phobius"/>
    </source>
</evidence>
<keyword evidence="4" id="KW-0597">Phosphoprotein</keyword>
<name>A0A2A9E5N2_9MICO</name>
<dbReference type="InterPro" id="IPR003660">
    <property type="entry name" value="HAMP_dom"/>
</dbReference>
<evidence type="ECO:0000256" key="7">
    <source>
        <dbReference type="ARBA" id="ARBA00022777"/>
    </source>
</evidence>
<dbReference type="PRINTS" id="PR00344">
    <property type="entry name" value="BCTRLSENSOR"/>
</dbReference>
<evidence type="ECO:0000256" key="6">
    <source>
        <dbReference type="ARBA" id="ARBA00022692"/>
    </source>
</evidence>
<dbReference type="SMART" id="SM00388">
    <property type="entry name" value="HisKA"/>
    <property type="match status" value="1"/>
</dbReference>
<dbReference type="Pfam" id="PF00672">
    <property type="entry name" value="HAMP"/>
    <property type="match status" value="1"/>
</dbReference>
<dbReference type="Proteomes" id="UP000225548">
    <property type="component" value="Unassembled WGS sequence"/>
</dbReference>
<evidence type="ECO:0000256" key="8">
    <source>
        <dbReference type="ARBA" id="ARBA00022989"/>
    </source>
</evidence>
<comment type="catalytic activity">
    <reaction evidence="1">
        <text>ATP + protein L-histidine = ADP + protein N-phospho-L-histidine.</text>
        <dbReference type="EC" id="2.7.13.3"/>
    </reaction>
</comment>
<evidence type="ECO:0000256" key="5">
    <source>
        <dbReference type="ARBA" id="ARBA00022679"/>
    </source>
</evidence>
<dbReference type="PANTHER" id="PTHR43304:SF1">
    <property type="entry name" value="PAC DOMAIN-CONTAINING PROTEIN"/>
    <property type="match status" value="1"/>
</dbReference>
<dbReference type="InterPro" id="IPR004358">
    <property type="entry name" value="Sig_transdc_His_kin-like_C"/>
</dbReference>
<comment type="caution">
    <text evidence="15">The sequence shown here is derived from an EMBL/GenBank/DDBJ whole genome shotgun (WGS) entry which is preliminary data.</text>
</comment>
<accession>A0A2A9E5N2</accession>
<keyword evidence="8 12" id="KW-1133">Transmembrane helix</keyword>
<feature type="transmembrane region" description="Helical" evidence="12">
    <location>
        <begin position="27"/>
        <end position="47"/>
    </location>
</feature>
<dbReference type="GO" id="GO:0005886">
    <property type="term" value="C:plasma membrane"/>
    <property type="evidence" value="ECO:0007669"/>
    <property type="project" value="UniProtKB-SubCell"/>
</dbReference>
<evidence type="ECO:0000256" key="2">
    <source>
        <dbReference type="ARBA" id="ARBA00004236"/>
    </source>
</evidence>
<keyword evidence="6 12" id="KW-0812">Transmembrane</keyword>
<dbReference type="SUPFAM" id="SSF47384">
    <property type="entry name" value="Homodimeric domain of signal transducing histidine kinase"/>
    <property type="match status" value="1"/>
</dbReference>
<dbReference type="PROSITE" id="PS50885">
    <property type="entry name" value="HAMP"/>
    <property type="match status" value="1"/>
</dbReference>
<evidence type="ECO:0000313" key="15">
    <source>
        <dbReference type="EMBL" id="PFG33479.1"/>
    </source>
</evidence>
<dbReference type="CDD" id="cd06225">
    <property type="entry name" value="HAMP"/>
    <property type="match status" value="1"/>
</dbReference>
<keyword evidence="16" id="KW-1185">Reference proteome</keyword>
<organism evidence="15 16">
    <name type="scientific">Sanguibacter antarcticus</name>
    <dbReference type="NCBI Taxonomy" id="372484"/>
    <lineage>
        <taxon>Bacteria</taxon>
        <taxon>Bacillati</taxon>
        <taxon>Actinomycetota</taxon>
        <taxon>Actinomycetes</taxon>
        <taxon>Micrococcales</taxon>
        <taxon>Sanguibacteraceae</taxon>
        <taxon>Sanguibacter</taxon>
    </lineage>
</organism>
<sequence length="577" mass="61836">MRGSGRRARPDDDGGASTVTLRRQLSITLAVAGAVLLLIVTAAAYSLTQVFSVQGRVTGFYYDAIVSGDDLSGWLDDASTALDAYVVVGYEPGLAPFDESPQSATQDVRAALVEELGEGSSTVNELDAAVDAATAWRTGYAEPVLALPRTGGSIAVPTGLDRLGVSLYATARADASEFTRHLRTDRDLAAQRLTSSTRLLFVTVLILTLAALGVGLGVWFTLQRRILEPLADLAAKVEAVSAGSLDQAVHTHAPGEIATLANAVDSMRVALVEQMAEASSSRAEIAEAHRQVTEQAEELRRSNRDLEQFAYVASHDLQEPLRKVASFTQLLQKRYGGQLDDRADQYIEFAVDGAKRMQRLIQDLLGFSRVGRSLDEPRTIALADALDEALVNLEPALEGLGARIEVSDLPTVVGQPTLLVQLFQNLVGNAIKFRSPDRPPVVSIGAERRESGWEIWCADNGIGVDAQYADRVFVIFQRLHPKDVYAGTGIGLALCKKIVEYHGGDIWIDTSTDEPDSSVVGTTIRWTHPDPAVVPADEVVVSGVATVELSSSTDAPTSTGDALPNPGRAVENLEENQ</sequence>
<gene>
    <name evidence="15" type="ORF">ATL42_1356</name>
</gene>
<reference evidence="15 16" key="1">
    <citation type="submission" date="2017-10" db="EMBL/GenBank/DDBJ databases">
        <title>Sequencing the genomes of 1000 actinobacteria strains.</title>
        <authorList>
            <person name="Klenk H.-P."/>
        </authorList>
    </citation>
    <scope>NUCLEOTIDE SEQUENCE [LARGE SCALE GENOMIC DNA]</scope>
    <source>
        <strain evidence="15 16">DSM 18966</strain>
    </source>
</reference>
<evidence type="ECO:0000259" key="14">
    <source>
        <dbReference type="PROSITE" id="PS50885"/>
    </source>
</evidence>
<protein>
    <recommendedName>
        <fullName evidence="3">histidine kinase</fullName>
        <ecNumber evidence="3">2.7.13.3</ecNumber>
    </recommendedName>
</protein>
<dbReference type="CDD" id="cd00082">
    <property type="entry name" value="HisKA"/>
    <property type="match status" value="1"/>
</dbReference>
<dbReference type="Pfam" id="PF02518">
    <property type="entry name" value="HATPase_c"/>
    <property type="match status" value="1"/>
</dbReference>
<dbReference type="PROSITE" id="PS50109">
    <property type="entry name" value="HIS_KIN"/>
    <property type="match status" value="1"/>
</dbReference>
<dbReference type="SUPFAM" id="SSF55874">
    <property type="entry name" value="ATPase domain of HSP90 chaperone/DNA topoisomerase II/histidine kinase"/>
    <property type="match status" value="1"/>
</dbReference>
<evidence type="ECO:0000256" key="1">
    <source>
        <dbReference type="ARBA" id="ARBA00000085"/>
    </source>
</evidence>
<feature type="coiled-coil region" evidence="10">
    <location>
        <begin position="282"/>
        <end position="309"/>
    </location>
</feature>
<dbReference type="AlphaFoldDB" id="A0A2A9E5N2"/>
<dbReference type="SMART" id="SM00304">
    <property type="entry name" value="HAMP"/>
    <property type="match status" value="1"/>
</dbReference>
<feature type="transmembrane region" description="Helical" evidence="12">
    <location>
        <begin position="199"/>
        <end position="222"/>
    </location>
</feature>
<dbReference type="InterPro" id="IPR005467">
    <property type="entry name" value="His_kinase_dom"/>
</dbReference>
<keyword evidence="10" id="KW-0175">Coiled coil</keyword>
<dbReference type="PANTHER" id="PTHR43304">
    <property type="entry name" value="PHYTOCHROME-LIKE PROTEIN CPH1"/>
    <property type="match status" value="1"/>
</dbReference>
<feature type="domain" description="HAMP" evidence="14">
    <location>
        <begin position="224"/>
        <end position="276"/>
    </location>
</feature>
<dbReference type="SMART" id="SM00387">
    <property type="entry name" value="HATPase_c"/>
    <property type="match status" value="1"/>
</dbReference>
<dbReference type="InterPro" id="IPR003661">
    <property type="entry name" value="HisK_dim/P_dom"/>
</dbReference>
<dbReference type="SUPFAM" id="SSF158472">
    <property type="entry name" value="HAMP domain-like"/>
    <property type="match status" value="1"/>
</dbReference>
<feature type="region of interest" description="Disordered" evidence="11">
    <location>
        <begin position="550"/>
        <end position="577"/>
    </location>
</feature>
<dbReference type="RefSeq" id="WP_245862231.1">
    <property type="nucleotide sequence ID" value="NZ_PDJG01000001.1"/>
</dbReference>
<comment type="subcellular location">
    <subcellularLocation>
        <location evidence="2">Cell membrane</location>
    </subcellularLocation>
</comment>
<keyword evidence="7" id="KW-0418">Kinase</keyword>
<evidence type="ECO:0000256" key="9">
    <source>
        <dbReference type="ARBA" id="ARBA00023012"/>
    </source>
</evidence>
<dbReference type="InterPro" id="IPR036890">
    <property type="entry name" value="HATPase_C_sf"/>
</dbReference>
<dbReference type="InterPro" id="IPR003594">
    <property type="entry name" value="HATPase_dom"/>
</dbReference>
<dbReference type="EC" id="2.7.13.3" evidence="3"/>
<dbReference type="Gene3D" id="1.10.287.130">
    <property type="match status" value="1"/>
</dbReference>
<keyword evidence="5" id="KW-0808">Transferase</keyword>
<evidence type="ECO:0000256" key="4">
    <source>
        <dbReference type="ARBA" id="ARBA00022553"/>
    </source>
</evidence>
<dbReference type="GO" id="GO:0000155">
    <property type="term" value="F:phosphorelay sensor kinase activity"/>
    <property type="evidence" value="ECO:0007669"/>
    <property type="project" value="InterPro"/>
</dbReference>
<feature type="domain" description="Histidine kinase" evidence="13">
    <location>
        <begin position="312"/>
        <end position="532"/>
    </location>
</feature>
<dbReference type="Gene3D" id="3.30.565.10">
    <property type="entry name" value="Histidine kinase-like ATPase, C-terminal domain"/>
    <property type="match status" value="1"/>
</dbReference>